<dbReference type="SUPFAM" id="SSF57850">
    <property type="entry name" value="RING/U-box"/>
    <property type="match status" value="1"/>
</dbReference>
<dbReference type="Gene3D" id="3.10.20.90">
    <property type="entry name" value="Phosphatidylinositol 3-kinase Catalytic Subunit, Chain A, domain 1"/>
    <property type="match status" value="1"/>
</dbReference>
<dbReference type="InterPro" id="IPR001841">
    <property type="entry name" value="Znf_RING"/>
</dbReference>
<sequence>MRQTMANGGRNRILVKDLNSVITCRLCDGYLIDATTLVDCFHVFCRACILRHFENNKTACPIPMCNTSYKKKSQPCFRPDPLIQSLVYKLVPSLYAREIQRREDFYRSTGVRASSSCSDDSVIERERQDLINDHEEMISCYVGDKTQFFSPEDSISLSLEYYQTHLDTTDVKDRRRHVECPVASDSSDTYKQKVTANFENDTGCKEDSSVQISKKLTDSDTQKEGNHDCDKRYLQCPAAVSMKHLQKFIRMKFGLTIDHKVDIIYEGEVLPLDFSLMDVAYTFKWKRLKPMRFFYRIFFPMKIRPIKIVNTTLSTGGKQLQIVPVKPNMESPRTPKPVEKKEVKEETPIYEQTQDQKNDKELLFAHLQLQSKVQFDKKVPEKPTPSKDTCVFEYEEPDLEEIKKFAEKRDREWAMQKKLDEKKKEIEDEYPTHHSSKKRKKSKHSKNEFNVHKKRKLHAEIASNEEELKLKVKITNNGHKHKHHKSSGQSERSQQPPSSEMSSKEKLLQMRQVRHKHLSIEDKNVQTVPTIKISKAASTGTEKIKTSIVEKLPSVEIQRLPENGEDKRQIKPTEEIKKLKIKVPEPSSKVSESAAMPKQQTEHINTSPKVGTLLESSSSKFSVKTLEDQEWGKKLPKVQLERKDATEKEAQKTFLKTFHAYAEKYQKIEKHKIDKPKTVNNVVNKLQQIKTENKISTSDKSFERKIVNLQQQCTIEPKDERTVKFVNEKRNIITTHYPPGFTVSKVEQGVKRKLSDTDSMHDKRPSLEITLINPPTSSTSSMQPKPQSDKPVAKRPPPATIPLERIKKSSINLKSGISIIPKLPDMCDNIGALDLSKSKSPDNSPKASPKLEHQVPNGISITPNPVRQMSPMPKASPNPEKNMALSNLQMLSKVATEHSSLSKGPAPNINTIVNKPRPQIPNLQTLKLPPAQIKPATLQKLPKLNEIQKFRPTNPQIRNVRPNQNQNIRNIPNPSLLIRLQNQRMNSQISNAVNQESVSSKSVASSTVCSSSVSTSVTQKDTITTSAMNSVLDCKMREMKEISV</sequence>
<dbReference type="PANTHER" id="PTHR10825:SF72">
    <property type="entry name" value="UBIQUITIN-LIKE DOMAIN-CONTAINING PROTEIN"/>
    <property type="match status" value="1"/>
</dbReference>
<dbReference type="Pfam" id="PF16207">
    <property type="entry name" value="RAWUL"/>
    <property type="match status" value="1"/>
</dbReference>
<dbReference type="Pfam" id="PF00097">
    <property type="entry name" value="zf-C3HC4"/>
    <property type="match status" value="1"/>
</dbReference>
<feature type="region of interest" description="Disordered" evidence="7">
    <location>
        <begin position="424"/>
        <end position="511"/>
    </location>
</feature>
<keyword evidence="3 6" id="KW-0863">Zinc-finger</keyword>
<dbReference type="FunFam" id="3.30.40.10:FF:000033">
    <property type="entry name" value="Polycomb group RING finger protein 3"/>
    <property type="match status" value="1"/>
</dbReference>
<evidence type="ECO:0000256" key="2">
    <source>
        <dbReference type="ARBA" id="ARBA00022723"/>
    </source>
</evidence>
<feature type="domain" description="RING-type" evidence="8">
    <location>
        <begin position="24"/>
        <end position="62"/>
    </location>
</feature>
<feature type="region of interest" description="Disordered" evidence="7">
    <location>
        <begin position="834"/>
        <end position="878"/>
    </location>
</feature>
<dbReference type="InterPro" id="IPR017907">
    <property type="entry name" value="Znf_RING_CS"/>
</dbReference>
<dbReference type="PROSITE" id="PS00518">
    <property type="entry name" value="ZF_RING_1"/>
    <property type="match status" value="1"/>
</dbReference>
<feature type="region of interest" description="Disordered" evidence="7">
    <location>
        <begin position="582"/>
        <end position="613"/>
    </location>
</feature>
<dbReference type="PANTHER" id="PTHR10825">
    <property type="entry name" value="RING FINGER DOMAIN-CONTAINING, POLYCOMB GROUP COMPONENT"/>
    <property type="match status" value="1"/>
</dbReference>
<feature type="region of interest" description="Disordered" evidence="7">
    <location>
        <begin position="753"/>
        <end position="802"/>
    </location>
</feature>
<reference evidence="9 10" key="1">
    <citation type="submission" date="2019-01" db="EMBL/GenBank/DDBJ databases">
        <authorList>
            <person name="Sayadi A."/>
        </authorList>
    </citation>
    <scope>NUCLEOTIDE SEQUENCE [LARGE SCALE GENOMIC DNA]</scope>
</reference>
<feature type="compositionally biased region" description="Basic residues" evidence="7">
    <location>
        <begin position="434"/>
        <end position="444"/>
    </location>
</feature>
<dbReference type="AlphaFoldDB" id="A0A653CIU7"/>
<feature type="region of interest" description="Disordered" evidence="7">
    <location>
        <begin position="327"/>
        <end position="352"/>
    </location>
</feature>
<feature type="compositionally biased region" description="Polar residues" evidence="7">
    <location>
        <begin position="857"/>
        <end position="867"/>
    </location>
</feature>
<feature type="compositionally biased region" description="Basic and acidic residues" evidence="7">
    <location>
        <begin position="336"/>
        <end position="347"/>
    </location>
</feature>
<feature type="compositionally biased region" description="Polar residues" evidence="7">
    <location>
        <begin position="598"/>
        <end position="613"/>
    </location>
</feature>
<evidence type="ECO:0000256" key="4">
    <source>
        <dbReference type="ARBA" id="ARBA00022833"/>
    </source>
</evidence>
<accession>A0A653CIU7</accession>
<proteinExistence type="predicted"/>
<dbReference type="GO" id="GO:0035102">
    <property type="term" value="C:PRC1 complex"/>
    <property type="evidence" value="ECO:0007669"/>
    <property type="project" value="TreeGrafter"/>
</dbReference>
<comment type="subcellular location">
    <subcellularLocation>
        <location evidence="1">Nucleus</location>
    </subcellularLocation>
</comment>
<feature type="compositionally biased region" description="Low complexity" evidence="7">
    <location>
        <begin position="487"/>
        <end position="501"/>
    </location>
</feature>
<dbReference type="Proteomes" id="UP000410492">
    <property type="component" value="Unassembled WGS sequence"/>
</dbReference>
<evidence type="ECO:0000259" key="8">
    <source>
        <dbReference type="PROSITE" id="PS50089"/>
    </source>
</evidence>
<feature type="compositionally biased region" description="Polar residues" evidence="7">
    <location>
        <begin position="773"/>
        <end position="786"/>
    </location>
</feature>
<dbReference type="GO" id="GO:1990841">
    <property type="term" value="F:promoter-specific chromatin binding"/>
    <property type="evidence" value="ECO:0007669"/>
    <property type="project" value="TreeGrafter"/>
</dbReference>
<gene>
    <name evidence="9" type="ORF">CALMAC_LOCUS9331</name>
</gene>
<dbReference type="CDD" id="cd17082">
    <property type="entry name" value="RAWUL_PCGF2_like"/>
    <property type="match status" value="1"/>
</dbReference>
<evidence type="ECO:0000256" key="6">
    <source>
        <dbReference type="PROSITE-ProRule" id="PRU00175"/>
    </source>
</evidence>
<evidence type="ECO:0000256" key="7">
    <source>
        <dbReference type="SAM" id="MobiDB-lite"/>
    </source>
</evidence>
<dbReference type="InterPro" id="IPR032443">
    <property type="entry name" value="RAWUL"/>
</dbReference>
<dbReference type="GO" id="GO:0008270">
    <property type="term" value="F:zinc ion binding"/>
    <property type="evidence" value="ECO:0007669"/>
    <property type="project" value="UniProtKB-KW"/>
</dbReference>
<dbReference type="InterPro" id="IPR013083">
    <property type="entry name" value="Znf_RING/FYVE/PHD"/>
</dbReference>
<dbReference type="GO" id="GO:0000122">
    <property type="term" value="P:negative regulation of transcription by RNA polymerase II"/>
    <property type="evidence" value="ECO:0007669"/>
    <property type="project" value="TreeGrafter"/>
</dbReference>
<protein>
    <recommendedName>
        <fullName evidence="8">RING-type domain-containing protein</fullName>
    </recommendedName>
</protein>
<evidence type="ECO:0000313" key="9">
    <source>
        <dbReference type="EMBL" id="VEN47616.1"/>
    </source>
</evidence>
<name>A0A653CIU7_CALMS</name>
<keyword evidence="5" id="KW-0539">Nucleus</keyword>
<keyword evidence="4" id="KW-0862">Zinc</keyword>
<dbReference type="EMBL" id="CAACVG010007918">
    <property type="protein sequence ID" value="VEN47616.1"/>
    <property type="molecule type" value="Genomic_DNA"/>
</dbReference>
<dbReference type="InterPro" id="IPR018957">
    <property type="entry name" value="Znf_C3HC4_RING-type"/>
</dbReference>
<evidence type="ECO:0000256" key="3">
    <source>
        <dbReference type="ARBA" id="ARBA00022771"/>
    </source>
</evidence>
<keyword evidence="2" id="KW-0479">Metal-binding</keyword>
<organism evidence="9 10">
    <name type="scientific">Callosobruchus maculatus</name>
    <name type="common">Southern cowpea weevil</name>
    <name type="synonym">Pulse bruchid</name>
    <dbReference type="NCBI Taxonomy" id="64391"/>
    <lineage>
        <taxon>Eukaryota</taxon>
        <taxon>Metazoa</taxon>
        <taxon>Ecdysozoa</taxon>
        <taxon>Arthropoda</taxon>
        <taxon>Hexapoda</taxon>
        <taxon>Insecta</taxon>
        <taxon>Pterygota</taxon>
        <taxon>Neoptera</taxon>
        <taxon>Endopterygota</taxon>
        <taxon>Coleoptera</taxon>
        <taxon>Polyphaga</taxon>
        <taxon>Cucujiformia</taxon>
        <taxon>Chrysomeloidea</taxon>
        <taxon>Chrysomelidae</taxon>
        <taxon>Bruchinae</taxon>
        <taxon>Bruchini</taxon>
        <taxon>Callosobruchus</taxon>
    </lineage>
</organism>
<evidence type="ECO:0000256" key="1">
    <source>
        <dbReference type="ARBA" id="ARBA00004123"/>
    </source>
</evidence>
<dbReference type="OrthoDB" id="1305878at2759"/>
<keyword evidence="10" id="KW-1185">Reference proteome</keyword>
<feature type="compositionally biased region" description="Basic and acidic residues" evidence="7">
    <location>
        <begin position="753"/>
        <end position="766"/>
    </location>
</feature>
<dbReference type="Gene3D" id="3.30.40.10">
    <property type="entry name" value="Zinc/RING finger domain, C3HC4 (zinc finger)"/>
    <property type="match status" value="1"/>
</dbReference>
<evidence type="ECO:0000256" key="5">
    <source>
        <dbReference type="ARBA" id="ARBA00023242"/>
    </source>
</evidence>
<evidence type="ECO:0000313" key="10">
    <source>
        <dbReference type="Proteomes" id="UP000410492"/>
    </source>
</evidence>
<dbReference type="PROSITE" id="PS50089">
    <property type="entry name" value="ZF_RING_2"/>
    <property type="match status" value="1"/>
</dbReference>